<accession>A0A060R7N7</accession>
<dbReference type="PANTHER" id="PTHR35535:SF1">
    <property type="entry name" value="HEAT SHOCK PROTEIN HSLJ"/>
    <property type="match status" value="1"/>
</dbReference>
<evidence type="ECO:0000313" key="3">
    <source>
        <dbReference type="Proteomes" id="UP000027616"/>
    </source>
</evidence>
<evidence type="ECO:0000259" key="1">
    <source>
        <dbReference type="Pfam" id="PF03724"/>
    </source>
</evidence>
<dbReference type="Gene3D" id="2.40.128.270">
    <property type="match status" value="1"/>
</dbReference>
<dbReference type="PANTHER" id="PTHR35535">
    <property type="entry name" value="HEAT SHOCK PROTEIN HSLJ"/>
    <property type="match status" value="1"/>
</dbReference>
<dbReference type="InterPro" id="IPR053147">
    <property type="entry name" value="Hsp_HslJ-like"/>
</dbReference>
<dbReference type="HOGENOM" id="CLU_075808_5_3_10"/>
<keyword evidence="3" id="KW-1185">Reference proteome</keyword>
<evidence type="ECO:0000313" key="2">
    <source>
        <dbReference type="EMBL" id="CDN31321.1"/>
    </source>
</evidence>
<dbReference type="KEGG" id="rbc:BN938_1227"/>
<dbReference type="STRING" id="1433126.BN938_1227"/>
<feature type="domain" description="DUF306" evidence="1">
    <location>
        <begin position="29"/>
        <end position="133"/>
    </location>
</feature>
<dbReference type="EMBL" id="HG934468">
    <property type="protein sequence ID" value="CDN31321.1"/>
    <property type="molecule type" value="Genomic_DNA"/>
</dbReference>
<dbReference type="Pfam" id="PF03724">
    <property type="entry name" value="META"/>
    <property type="match status" value="1"/>
</dbReference>
<proteinExistence type="predicted"/>
<protein>
    <recommendedName>
        <fullName evidence="1">DUF306 domain-containing protein</fullName>
    </recommendedName>
</protein>
<reference evidence="2 3" key="1">
    <citation type="journal article" date="2015" name="Genome Announc.">
        <title>Complete Genome Sequence of the Novel Leech Symbiont Mucinivorans hirudinis M3T.</title>
        <authorList>
            <person name="Nelson M.C."/>
            <person name="Bomar L."/>
            <person name="Graf J."/>
        </authorList>
    </citation>
    <scope>NUCLEOTIDE SEQUENCE [LARGE SCALE GENOMIC DNA]</scope>
    <source>
        <strain evidence="3">M3</strain>
    </source>
</reference>
<sequence length="138" mass="15285">MFRFFSLIAISIVFTACCTCRKGSPVVGNLEKRGWELVELYGKPITASGISLRFDAADKMIYGTAPCNNFFGGYSLFDKGSIEIKNVGSTMKMCPDSQDEDKFVQALHAVVNLKIEGEFLLLLDEKGEMVAVLKNQQK</sequence>
<gene>
    <name evidence="2" type="ORF">BN938_1227</name>
</gene>
<dbReference type="InterPro" id="IPR038670">
    <property type="entry name" value="HslJ-like_sf"/>
</dbReference>
<dbReference type="eggNOG" id="COG3187">
    <property type="taxonomic scope" value="Bacteria"/>
</dbReference>
<dbReference type="AlphaFoldDB" id="A0A060R7N7"/>
<organism evidence="2 3">
    <name type="scientific">Mucinivorans hirudinis</name>
    <dbReference type="NCBI Taxonomy" id="1433126"/>
    <lineage>
        <taxon>Bacteria</taxon>
        <taxon>Pseudomonadati</taxon>
        <taxon>Bacteroidota</taxon>
        <taxon>Bacteroidia</taxon>
        <taxon>Bacteroidales</taxon>
        <taxon>Rikenellaceae</taxon>
        <taxon>Mucinivorans</taxon>
    </lineage>
</organism>
<name>A0A060R7N7_9BACT</name>
<dbReference type="PROSITE" id="PS51257">
    <property type="entry name" value="PROKAR_LIPOPROTEIN"/>
    <property type="match status" value="1"/>
</dbReference>
<dbReference type="InterPro" id="IPR005184">
    <property type="entry name" value="DUF306_Meta_HslJ"/>
</dbReference>
<dbReference type="Proteomes" id="UP000027616">
    <property type="component" value="Chromosome I"/>
</dbReference>